<dbReference type="PANTHER" id="PTHR23004">
    <property type="entry name" value="DOUBLECORTIN DOMAIN CONTAINING 2"/>
    <property type="match status" value="1"/>
</dbReference>
<feature type="region of interest" description="Disordered" evidence="1">
    <location>
        <begin position="408"/>
        <end position="451"/>
    </location>
</feature>
<evidence type="ECO:0000313" key="4">
    <source>
        <dbReference type="Proteomes" id="UP000007648"/>
    </source>
</evidence>
<feature type="compositionally biased region" description="Basic and acidic residues" evidence="1">
    <location>
        <begin position="430"/>
        <end position="442"/>
    </location>
</feature>
<dbReference type="SMART" id="SM00537">
    <property type="entry name" value="DCX"/>
    <property type="match status" value="2"/>
</dbReference>
<protein>
    <submittedName>
        <fullName evidence="3">Doublecortin domain containing 2C</fullName>
    </submittedName>
</protein>
<dbReference type="PROSITE" id="PS50309">
    <property type="entry name" value="DC"/>
    <property type="match status" value="2"/>
</dbReference>
<gene>
    <name evidence="3" type="primary">DCDC2C</name>
</gene>
<reference evidence="3" key="2">
    <citation type="submission" date="2025-08" db="UniProtKB">
        <authorList>
            <consortium name="Ensembl"/>
        </authorList>
    </citation>
    <scope>IDENTIFICATION</scope>
</reference>
<dbReference type="Pfam" id="PF03607">
    <property type="entry name" value="DCX"/>
    <property type="match status" value="2"/>
</dbReference>
<accession>A0A7N4NLB1</accession>
<evidence type="ECO:0000259" key="2">
    <source>
        <dbReference type="PROSITE" id="PS50309"/>
    </source>
</evidence>
<feature type="domain" description="Doublecortin" evidence="2">
    <location>
        <begin position="19"/>
        <end position="101"/>
    </location>
</feature>
<feature type="domain" description="Doublecortin" evidence="2">
    <location>
        <begin position="165"/>
        <end position="247"/>
    </location>
</feature>
<sequence length="451" mass="52711">MGTQGPYRSHSLLDVTPARTILVYRNGDQFYVGKKFVINRRRVSSLESLMTQLNEKVAVPFGVRRLYTPYNGHLVRELEELQQGGRFVAAGREKFRKLDYFHIAPQKPTRMKKVKEGRDEDKWQLESTVCLWESTTITDSAQIRPVVHSDLIVPSRWQTFHPKPRHINVFTNGNLFIPPAKLVIPRFTLYDWDNVLAMIGEKVQPTSGGVQRLYTMDGFLVDGSSDLIDHHYYVASGLETFKPLPYWETQKVPEDIKIRYTEFKKIMRRNRKMRNTRPSETEPVEEELKEVVDRSLYEEILKNSESSVYHAKTEKKPSYTDPLTLGGAEGDVFQARSPRKEFQGALYVKDDQNVQIELPIDQGSKKEWRLKMFGLFFRSKVRGSKSDTSLVVKQRLSKQSHDQILCQESQLIKRSRHPGQQKKKQKKPHQCKEELLHQEHWPWNKKRSQNN</sequence>
<dbReference type="Ensembl" id="ENSSHAT00000029798.1">
    <property type="protein sequence ID" value="ENSSHAP00000025113.1"/>
    <property type="gene ID" value="ENSSHAG00000011050.2"/>
</dbReference>
<name>A0A7N4NLB1_SARHA</name>
<dbReference type="Proteomes" id="UP000007648">
    <property type="component" value="Unassembled WGS sequence"/>
</dbReference>
<dbReference type="FunCoup" id="A0A7N4NLB1">
    <property type="interactions" value="3"/>
</dbReference>
<dbReference type="PANTHER" id="PTHR23004:SF9">
    <property type="entry name" value="DOUBLECORTIN DOMAIN-CONTAINING PROTEIN 2C"/>
    <property type="match status" value="1"/>
</dbReference>
<dbReference type="Gene3D" id="3.10.20.230">
    <property type="entry name" value="Doublecortin domain"/>
    <property type="match status" value="2"/>
</dbReference>
<evidence type="ECO:0000313" key="3">
    <source>
        <dbReference type="Ensembl" id="ENSSHAP00000025113.1"/>
    </source>
</evidence>
<dbReference type="GO" id="GO:0005815">
    <property type="term" value="C:microtubule organizing center"/>
    <property type="evidence" value="ECO:0007669"/>
    <property type="project" value="TreeGrafter"/>
</dbReference>
<dbReference type="InterPro" id="IPR036572">
    <property type="entry name" value="Doublecortin_dom_sf"/>
</dbReference>
<proteinExistence type="predicted"/>
<evidence type="ECO:0000256" key="1">
    <source>
        <dbReference type="SAM" id="MobiDB-lite"/>
    </source>
</evidence>
<dbReference type="InParanoid" id="A0A7N4NLB1"/>
<reference evidence="3 4" key="1">
    <citation type="journal article" date="2011" name="Proc. Natl. Acad. Sci. U.S.A.">
        <title>Genetic diversity and population structure of the endangered marsupial Sarcophilus harrisii (Tasmanian devil).</title>
        <authorList>
            <person name="Miller W."/>
            <person name="Hayes V.M."/>
            <person name="Ratan A."/>
            <person name="Petersen D.C."/>
            <person name="Wittekindt N.E."/>
            <person name="Miller J."/>
            <person name="Walenz B."/>
            <person name="Knight J."/>
            <person name="Qi J."/>
            <person name="Zhao F."/>
            <person name="Wang Q."/>
            <person name="Bedoya-Reina O.C."/>
            <person name="Katiyar N."/>
            <person name="Tomsho L.P."/>
            <person name="Kasson L.M."/>
            <person name="Hardie R.A."/>
            <person name="Woodbridge P."/>
            <person name="Tindall E.A."/>
            <person name="Bertelsen M.F."/>
            <person name="Dixon D."/>
            <person name="Pyecroft S."/>
            <person name="Helgen K.M."/>
            <person name="Lesk A.M."/>
            <person name="Pringle T.H."/>
            <person name="Patterson N."/>
            <person name="Zhang Y."/>
            <person name="Kreiss A."/>
            <person name="Woods G.M."/>
            <person name="Jones M.E."/>
            <person name="Schuster S.C."/>
        </authorList>
    </citation>
    <scope>NUCLEOTIDE SEQUENCE [LARGE SCALE GENOMIC DNA]</scope>
</reference>
<dbReference type="AlphaFoldDB" id="A0A7N4NLB1"/>
<dbReference type="GeneTree" id="ENSGT00940000162396"/>
<dbReference type="GO" id="GO:0005874">
    <property type="term" value="C:microtubule"/>
    <property type="evidence" value="ECO:0007669"/>
    <property type="project" value="TreeGrafter"/>
</dbReference>
<dbReference type="SUPFAM" id="SSF89837">
    <property type="entry name" value="Doublecortin (DC)"/>
    <property type="match status" value="2"/>
</dbReference>
<organism evidence="3 4">
    <name type="scientific">Sarcophilus harrisii</name>
    <name type="common">Tasmanian devil</name>
    <name type="synonym">Sarcophilus laniarius</name>
    <dbReference type="NCBI Taxonomy" id="9305"/>
    <lineage>
        <taxon>Eukaryota</taxon>
        <taxon>Metazoa</taxon>
        <taxon>Chordata</taxon>
        <taxon>Craniata</taxon>
        <taxon>Vertebrata</taxon>
        <taxon>Euteleostomi</taxon>
        <taxon>Mammalia</taxon>
        <taxon>Metatheria</taxon>
        <taxon>Dasyuromorphia</taxon>
        <taxon>Dasyuridae</taxon>
        <taxon>Sarcophilus</taxon>
    </lineage>
</organism>
<feature type="compositionally biased region" description="Basic residues" evidence="1">
    <location>
        <begin position="413"/>
        <end position="429"/>
    </location>
</feature>
<keyword evidence="4" id="KW-1185">Reference proteome</keyword>
<dbReference type="GO" id="GO:0035556">
    <property type="term" value="P:intracellular signal transduction"/>
    <property type="evidence" value="ECO:0007669"/>
    <property type="project" value="InterPro"/>
</dbReference>
<dbReference type="InterPro" id="IPR003533">
    <property type="entry name" value="Doublecortin_dom"/>
</dbReference>
<reference evidence="3" key="3">
    <citation type="submission" date="2025-09" db="UniProtKB">
        <authorList>
            <consortium name="Ensembl"/>
        </authorList>
    </citation>
    <scope>IDENTIFICATION</scope>
</reference>